<evidence type="ECO:0000313" key="2">
    <source>
        <dbReference type="Proteomes" id="UP001161247"/>
    </source>
</evidence>
<dbReference type="Proteomes" id="UP001161247">
    <property type="component" value="Chromosome 7"/>
</dbReference>
<organism evidence="1 2">
    <name type="scientific">Oldenlandia corymbosa var. corymbosa</name>
    <dbReference type="NCBI Taxonomy" id="529605"/>
    <lineage>
        <taxon>Eukaryota</taxon>
        <taxon>Viridiplantae</taxon>
        <taxon>Streptophyta</taxon>
        <taxon>Embryophyta</taxon>
        <taxon>Tracheophyta</taxon>
        <taxon>Spermatophyta</taxon>
        <taxon>Magnoliopsida</taxon>
        <taxon>eudicotyledons</taxon>
        <taxon>Gunneridae</taxon>
        <taxon>Pentapetalae</taxon>
        <taxon>asterids</taxon>
        <taxon>lamiids</taxon>
        <taxon>Gentianales</taxon>
        <taxon>Rubiaceae</taxon>
        <taxon>Rubioideae</taxon>
        <taxon>Spermacoceae</taxon>
        <taxon>Hedyotis-Oldenlandia complex</taxon>
        <taxon>Oldenlandia</taxon>
    </lineage>
</organism>
<reference evidence="1" key="1">
    <citation type="submission" date="2023-03" db="EMBL/GenBank/DDBJ databases">
        <authorList>
            <person name="Julca I."/>
        </authorList>
    </citation>
    <scope>NUCLEOTIDE SEQUENCE</scope>
</reference>
<gene>
    <name evidence="1" type="ORF">OLC1_LOCUS20485</name>
</gene>
<dbReference type="EMBL" id="OX459124">
    <property type="protein sequence ID" value="CAI9113475.1"/>
    <property type="molecule type" value="Genomic_DNA"/>
</dbReference>
<proteinExistence type="predicted"/>
<sequence length="83" mass="9450">MKKWAFRFNPNIQNLQSPGSMAEPPATTLNDLTNDLLIHILSFLPLLSAIETIPQVAESVAFPSFPQIRYHKIQTCFILLFHL</sequence>
<dbReference type="AlphaFoldDB" id="A0AAV1DZY6"/>
<accession>A0AAV1DZY6</accession>
<name>A0AAV1DZY6_OLDCO</name>
<protein>
    <submittedName>
        <fullName evidence="1">OLC1v1014086C1</fullName>
    </submittedName>
</protein>
<evidence type="ECO:0000313" key="1">
    <source>
        <dbReference type="EMBL" id="CAI9113475.1"/>
    </source>
</evidence>
<keyword evidence="2" id="KW-1185">Reference proteome</keyword>